<evidence type="ECO:0000313" key="3">
    <source>
        <dbReference type="Proteomes" id="UP000799770"/>
    </source>
</evidence>
<keyword evidence="3" id="KW-1185">Reference proteome</keyword>
<protein>
    <recommendedName>
        <fullName evidence="4">Cyanovirin-N domain-containing protein</fullName>
    </recommendedName>
</protein>
<dbReference type="AlphaFoldDB" id="A0A6A5YF59"/>
<evidence type="ECO:0008006" key="4">
    <source>
        <dbReference type="Google" id="ProtNLM"/>
    </source>
</evidence>
<evidence type="ECO:0000313" key="2">
    <source>
        <dbReference type="EMBL" id="KAF2105766.1"/>
    </source>
</evidence>
<sequence>MHISSITLTAFGFLATLTSAALNGEEFWTNDKNGRFQACFHDGNDWYFCTGALAGTSTNYIAKLSLGDGYYVQFGSNGVANITADNGCFKAHCTPEYDGERGIKFCDVLRFNPTSSMLIAKLAVFELRVSLEICAVHLRSTCSVQDRPQGFMNSVRLCVLQHLFQLCISVRKQLNATIDSRVGSPILSAQHTAKAQLFQIEAIDFRVGEVICDECVSTQSARRIVDSQIR</sequence>
<organism evidence="2 3">
    <name type="scientific">Lophiotrema nucula</name>
    <dbReference type="NCBI Taxonomy" id="690887"/>
    <lineage>
        <taxon>Eukaryota</taxon>
        <taxon>Fungi</taxon>
        <taxon>Dikarya</taxon>
        <taxon>Ascomycota</taxon>
        <taxon>Pezizomycotina</taxon>
        <taxon>Dothideomycetes</taxon>
        <taxon>Pleosporomycetidae</taxon>
        <taxon>Pleosporales</taxon>
        <taxon>Lophiotremataceae</taxon>
        <taxon>Lophiotrema</taxon>
    </lineage>
</organism>
<accession>A0A6A5YF59</accession>
<evidence type="ECO:0000256" key="1">
    <source>
        <dbReference type="SAM" id="SignalP"/>
    </source>
</evidence>
<feature type="signal peptide" evidence="1">
    <location>
        <begin position="1"/>
        <end position="20"/>
    </location>
</feature>
<dbReference type="Proteomes" id="UP000799770">
    <property type="component" value="Unassembled WGS sequence"/>
</dbReference>
<dbReference type="EMBL" id="ML977372">
    <property type="protein sequence ID" value="KAF2105766.1"/>
    <property type="molecule type" value="Genomic_DNA"/>
</dbReference>
<name>A0A6A5YF59_9PLEO</name>
<dbReference type="OrthoDB" id="3750170at2759"/>
<gene>
    <name evidence="2" type="ORF">BDV96DRAFT_607972</name>
</gene>
<keyword evidence="1" id="KW-0732">Signal</keyword>
<reference evidence="2" key="1">
    <citation type="journal article" date="2020" name="Stud. Mycol.">
        <title>101 Dothideomycetes genomes: a test case for predicting lifestyles and emergence of pathogens.</title>
        <authorList>
            <person name="Haridas S."/>
            <person name="Albert R."/>
            <person name="Binder M."/>
            <person name="Bloem J."/>
            <person name="Labutti K."/>
            <person name="Salamov A."/>
            <person name="Andreopoulos B."/>
            <person name="Baker S."/>
            <person name="Barry K."/>
            <person name="Bills G."/>
            <person name="Bluhm B."/>
            <person name="Cannon C."/>
            <person name="Castanera R."/>
            <person name="Culley D."/>
            <person name="Daum C."/>
            <person name="Ezra D."/>
            <person name="Gonzalez J."/>
            <person name="Henrissat B."/>
            <person name="Kuo A."/>
            <person name="Liang C."/>
            <person name="Lipzen A."/>
            <person name="Lutzoni F."/>
            <person name="Magnuson J."/>
            <person name="Mondo S."/>
            <person name="Nolan M."/>
            <person name="Ohm R."/>
            <person name="Pangilinan J."/>
            <person name="Park H.-J."/>
            <person name="Ramirez L."/>
            <person name="Alfaro M."/>
            <person name="Sun H."/>
            <person name="Tritt A."/>
            <person name="Yoshinaga Y."/>
            <person name="Zwiers L.-H."/>
            <person name="Turgeon B."/>
            <person name="Goodwin S."/>
            <person name="Spatafora J."/>
            <person name="Crous P."/>
            <person name="Grigoriev I."/>
        </authorList>
    </citation>
    <scope>NUCLEOTIDE SEQUENCE</scope>
    <source>
        <strain evidence="2">CBS 627.86</strain>
    </source>
</reference>
<feature type="chain" id="PRO_5025332605" description="Cyanovirin-N domain-containing protein" evidence="1">
    <location>
        <begin position="21"/>
        <end position="230"/>
    </location>
</feature>
<proteinExistence type="predicted"/>